<reference evidence="2" key="1">
    <citation type="submission" date="2023-07" db="EMBL/GenBank/DDBJ databases">
        <title>Whole genome shotgun sequence of Streptomyces nojiriensis NBRC 13794.</title>
        <authorList>
            <person name="Komaki H."/>
            <person name="Tamura T."/>
        </authorList>
    </citation>
    <scope>NUCLEOTIDE SEQUENCE [LARGE SCALE GENOMIC DNA]</scope>
    <source>
        <strain evidence="2">NBRC 13794</strain>
    </source>
</reference>
<dbReference type="GeneID" id="95587370"/>
<dbReference type="EMBL" id="BNEC01000005">
    <property type="protein sequence ID" value="GHI69066.1"/>
    <property type="molecule type" value="Genomic_DNA"/>
</dbReference>
<organism evidence="1 2">
    <name type="scientific">Streptomyces nojiriensis</name>
    <dbReference type="NCBI Taxonomy" id="66374"/>
    <lineage>
        <taxon>Bacteria</taxon>
        <taxon>Bacillati</taxon>
        <taxon>Actinomycetota</taxon>
        <taxon>Actinomycetes</taxon>
        <taxon>Kitasatosporales</taxon>
        <taxon>Streptomycetaceae</taxon>
        <taxon>Streptomyces</taxon>
    </lineage>
</organism>
<comment type="caution">
    <text evidence="1">The sequence shown here is derived from an EMBL/GenBank/DDBJ whole genome shotgun (WGS) entry which is preliminary data.</text>
</comment>
<dbReference type="RefSeq" id="WP_189743297.1">
    <property type="nucleotide sequence ID" value="NZ_BMRL01000013.1"/>
</dbReference>
<sequence length="132" mass="13916">MSVELDFPEFPYEEPPGGITCRQEPWNGVLVAVDQIPFKTGDKVTFHITVCSDATGQTPAAEIQGVASITADTTSASYTIPWDGVLDAVTEGSIIAFYTLTPADGSASSTSQEAIVRYSRQRPGGAVCGPDD</sequence>
<keyword evidence="2" id="KW-1185">Reference proteome</keyword>
<proteinExistence type="predicted"/>
<accession>A0ABQ3SLQ5</accession>
<name>A0ABQ3SLQ5_9ACTN</name>
<protein>
    <submittedName>
        <fullName evidence="1">Uncharacterized protein</fullName>
    </submittedName>
</protein>
<gene>
    <name evidence="1" type="ORF">Snoj_29840</name>
</gene>
<evidence type="ECO:0000313" key="1">
    <source>
        <dbReference type="EMBL" id="GHI69066.1"/>
    </source>
</evidence>
<evidence type="ECO:0000313" key="2">
    <source>
        <dbReference type="Proteomes" id="UP000613974"/>
    </source>
</evidence>
<dbReference type="Proteomes" id="UP000613974">
    <property type="component" value="Unassembled WGS sequence"/>
</dbReference>